<keyword evidence="2" id="KW-1185">Reference proteome</keyword>
<comment type="caution">
    <text evidence="1">The sequence shown here is derived from an EMBL/GenBank/DDBJ whole genome shotgun (WGS) entry which is preliminary data.</text>
</comment>
<reference evidence="1 2" key="1">
    <citation type="journal article" date="2021" name="BMC Genomics">
        <title>Datura genome reveals duplications of psychoactive alkaloid biosynthetic genes and high mutation rate following tissue culture.</title>
        <authorList>
            <person name="Rajewski A."/>
            <person name="Carter-House D."/>
            <person name="Stajich J."/>
            <person name="Litt A."/>
        </authorList>
    </citation>
    <scope>NUCLEOTIDE SEQUENCE [LARGE SCALE GENOMIC DNA]</scope>
    <source>
        <strain evidence="1">AR-01</strain>
    </source>
</reference>
<accession>A0ABS8RGN6</accession>
<evidence type="ECO:0000313" key="2">
    <source>
        <dbReference type="Proteomes" id="UP000823775"/>
    </source>
</evidence>
<proteinExistence type="predicted"/>
<dbReference type="Proteomes" id="UP000823775">
    <property type="component" value="Unassembled WGS sequence"/>
</dbReference>
<gene>
    <name evidence="1" type="ORF">HAX54_031503</name>
</gene>
<name>A0ABS8RGN6_DATST</name>
<sequence>MSCWLRKSLAFQYQRDLMKPTKSYKLSCACSFECFEPPEFKGIKGLKKSATDGLEVDWCQDGDFREHASAEQ</sequence>
<organism evidence="1 2">
    <name type="scientific">Datura stramonium</name>
    <name type="common">Jimsonweed</name>
    <name type="synonym">Common thornapple</name>
    <dbReference type="NCBI Taxonomy" id="4076"/>
    <lineage>
        <taxon>Eukaryota</taxon>
        <taxon>Viridiplantae</taxon>
        <taxon>Streptophyta</taxon>
        <taxon>Embryophyta</taxon>
        <taxon>Tracheophyta</taxon>
        <taxon>Spermatophyta</taxon>
        <taxon>Magnoliopsida</taxon>
        <taxon>eudicotyledons</taxon>
        <taxon>Gunneridae</taxon>
        <taxon>Pentapetalae</taxon>
        <taxon>asterids</taxon>
        <taxon>lamiids</taxon>
        <taxon>Solanales</taxon>
        <taxon>Solanaceae</taxon>
        <taxon>Solanoideae</taxon>
        <taxon>Datureae</taxon>
        <taxon>Datura</taxon>
    </lineage>
</organism>
<evidence type="ECO:0000313" key="1">
    <source>
        <dbReference type="EMBL" id="MCD7446020.1"/>
    </source>
</evidence>
<protein>
    <submittedName>
        <fullName evidence="1">Uncharacterized protein</fullName>
    </submittedName>
</protein>
<dbReference type="EMBL" id="JACEIK010000004">
    <property type="protein sequence ID" value="MCD7446020.1"/>
    <property type="molecule type" value="Genomic_DNA"/>
</dbReference>